<evidence type="ECO:0000256" key="3">
    <source>
        <dbReference type="SAM" id="SignalP"/>
    </source>
</evidence>
<protein>
    <submittedName>
        <fullName evidence="5">Fibronectin type III domain-containing protein</fullName>
    </submittedName>
</protein>
<dbReference type="PROSITE" id="PS50853">
    <property type="entry name" value="FN3"/>
    <property type="match status" value="1"/>
</dbReference>
<feature type="chain" id="PRO_5046871515" evidence="3">
    <location>
        <begin position="32"/>
        <end position="392"/>
    </location>
</feature>
<dbReference type="InterPro" id="IPR003961">
    <property type="entry name" value="FN3_dom"/>
</dbReference>
<dbReference type="SUPFAM" id="SSF49265">
    <property type="entry name" value="Fibronectin type III"/>
    <property type="match status" value="1"/>
</dbReference>
<dbReference type="InterPro" id="IPR013783">
    <property type="entry name" value="Ig-like_fold"/>
</dbReference>
<feature type="signal peptide" evidence="3">
    <location>
        <begin position="1"/>
        <end position="31"/>
    </location>
</feature>
<dbReference type="CDD" id="cd00063">
    <property type="entry name" value="FN3"/>
    <property type="match status" value="1"/>
</dbReference>
<dbReference type="InterPro" id="IPR036116">
    <property type="entry name" value="FN3_sf"/>
</dbReference>
<organism evidence="5 6">
    <name type="scientific">Nocardioides taihuensis</name>
    <dbReference type="NCBI Taxonomy" id="1835606"/>
    <lineage>
        <taxon>Bacteria</taxon>
        <taxon>Bacillati</taxon>
        <taxon>Actinomycetota</taxon>
        <taxon>Actinomycetes</taxon>
        <taxon>Propionibacteriales</taxon>
        <taxon>Nocardioidaceae</taxon>
        <taxon>Nocardioides</taxon>
    </lineage>
</organism>
<evidence type="ECO:0000259" key="4">
    <source>
        <dbReference type="PROSITE" id="PS50853"/>
    </source>
</evidence>
<evidence type="ECO:0000313" key="5">
    <source>
        <dbReference type="EMBL" id="MFC5177697.1"/>
    </source>
</evidence>
<evidence type="ECO:0000313" key="6">
    <source>
        <dbReference type="Proteomes" id="UP001596087"/>
    </source>
</evidence>
<keyword evidence="3" id="KW-0732">Signal</keyword>
<gene>
    <name evidence="5" type="ORF">ACFPGP_13525</name>
</gene>
<keyword evidence="1" id="KW-0326">Glycosidase</keyword>
<keyword evidence="6" id="KW-1185">Reference proteome</keyword>
<feature type="domain" description="Fibronectin type-III" evidence="4">
    <location>
        <begin position="48"/>
        <end position="138"/>
    </location>
</feature>
<evidence type="ECO:0000256" key="1">
    <source>
        <dbReference type="ARBA" id="ARBA00023295"/>
    </source>
</evidence>
<dbReference type="Proteomes" id="UP001596087">
    <property type="component" value="Unassembled WGS sequence"/>
</dbReference>
<dbReference type="EMBL" id="JBHSKD010000015">
    <property type="protein sequence ID" value="MFC5177697.1"/>
    <property type="molecule type" value="Genomic_DNA"/>
</dbReference>
<dbReference type="RefSeq" id="WP_378590931.1">
    <property type="nucleotide sequence ID" value="NZ_JBHSKD010000015.1"/>
</dbReference>
<evidence type="ECO:0000256" key="2">
    <source>
        <dbReference type="ARBA" id="ARBA00023326"/>
    </source>
</evidence>
<dbReference type="Pfam" id="PF00041">
    <property type="entry name" value="fn3"/>
    <property type="match status" value="1"/>
</dbReference>
<comment type="caution">
    <text evidence="5">The sequence shown here is derived from an EMBL/GenBank/DDBJ whole genome shotgun (WGS) entry which is preliminary data.</text>
</comment>
<proteinExistence type="predicted"/>
<reference evidence="6" key="1">
    <citation type="journal article" date="2019" name="Int. J. Syst. Evol. Microbiol.">
        <title>The Global Catalogue of Microorganisms (GCM) 10K type strain sequencing project: providing services to taxonomists for standard genome sequencing and annotation.</title>
        <authorList>
            <consortium name="The Broad Institute Genomics Platform"/>
            <consortium name="The Broad Institute Genome Sequencing Center for Infectious Disease"/>
            <person name="Wu L."/>
            <person name="Ma J."/>
        </authorList>
    </citation>
    <scope>NUCLEOTIDE SEQUENCE [LARGE SCALE GENOMIC DNA]</scope>
    <source>
        <strain evidence="6">DFY41</strain>
    </source>
</reference>
<dbReference type="SUPFAM" id="SSF51445">
    <property type="entry name" value="(Trans)glycosidases"/>
    <property type="match status" value="1"/>
</dbReference>
<keyword evidence="1" id="KW-0378">Hydrolase</keyword>
<keyword evidence="2" id="KW-0119">Carbohydrate metabolism</keyword>
<accession>A0ABW0BL91</accession>
<keyword evidence="2" id="KW-0624">Polysaccharide degradation</keyword>
<dbReference type="SMART" id="SM00060">
    <property type="entry name" value="FN3"/>
    <property type="match status" value="1"/>
</dbReference>
<name>A0ABW0BL91_9ACTN</name>
<sequence>MTQRPRRTLALLATAGLAVGLLSATAGTAEAGPETTDQTWQSLLPAYTPTHVHVTGTTTTSASLAWDRPVGATRFRVAWSTSSEMTDLHRQRTRDDHITLTGLQPGTSIWVRVRVLELYGLDWVGPAATPVKVTTDSEADPAPSPSGSTLFGANYTTRAGVDERVYENRAKVARIFFEQLDGVQFSRNGAVQEALGDGVKTFVISWKETDLGAIRTFLAGIPDGLTVYTSFNHEPEDDHGKPGSTEYKAWSAEYKRQWSLQSPVMRAQGMIPTNILMAWTIFPNSGRTLTEWTPPRGTVDVFAFDAYYRQGKDPSKLVDAIVAATKSVGLERTGLAETGAPANDPSRLLLTREMRASVLDAGNFDFACYWGSVGTTGYDSRMDPATVDAWFG</sequence>
<dbReference type="Gene3D" id="3.20.20.80">
    <property type="entry name" value="Glycosidases"/>
    <property type="match status" value="1"/>
</dbReference>
<dbReference type="Gene3D" id="2.60.40.10">
    <property type="entry name" value="Immunoglobulins"/>
    <property type="match status" value="1"/>
</dbReference>
<dbReference type="InterPro" id="IPR017853">
    <property type="entry name" value="GH"/>
</dbReference>